<dbReference type="GO" id="GO:0097176">
    <property type="term" value="P:epoxide metabolic process"/>
    <property type="evidence" value="ECO:0007669"/>
    <property type="project" value="TreeGrafter"/>
</dbReference>
<dbReference type="Pfam" id="PF00172">
    <property type="entry name" value="Zn_clus"/>
    <property type="match status" value="1"/>
</dbReference>
<dbReference type="InterPro" id="IPR001138">
    <property type="entry name" value="Zn2Cys6_DnaBD"/>
</dbReference>
<dbReference type="CDD" id="cd00067">
    <property type="entry name" value="GAL4"/>
    <property type="match status" value="1"/>
</dbReference>
<dbReference type="Pfam" id="PF06441">
    <property type="entry name" value="EHN"/>
    <property type="match status" value="1"/>
</dbReference>
<dbReference type="Gene3D" id="3.40.50.1820">
    <property type="entry name" value="alpha/beta hydrolase"/>
    <property type="match status" value="2"/>
</dbReference>
<evidence type="ECO:0000256" key="2">
    <source>
        <dbReference type="ARBA" id="ARBA00022797"/>
    </source>
</evidence>
<proteinExistence type="inferred from homology"/>
<dbReference type="Proteomes" id="UP001280581">
    <property type="component" value="Unassembled WGS sequence"/>
</dbReference>
<evidence type="ECO:0000313" key="6">
    <source>
        <dbReference type="EMBL" id="KAK3197528.1"/>
    </source>
</evidence>
<keyword evidence="2" id="KW-0058">Aromatic hydrocarbons catabolism</keyword>
<dbReference type="InterPro" id="IPR029058">
    <property type="entry name" value="AB_hydrolase_fold"/>
</dbReference>
<comment type="caution">
    <text evidence="6">The sequence shown here is derived from an EMBL/GenBank/DDBJ whole genome shotgun (WGS) entry which is preliminary data.</text>
</comment>
<evidence type="ECO:0000256" key="1">
    <source>
        <dbReference type="ARBA" id="ARBA00010088"/>
    </source>
</evidence>
<evidence type="ECO:0000256" key="3">
    <source>
        <dbReference type="ARBA" id="ARBA00022801"/>
    </source>
</evidence>
<feature type="domain" description="Zn(2)-C6 fungal-type" evidence="5">
    <location>
        <begin position="27"/>
        <end position="57"/>
    </location>
</feature>
<dbReference type="PANTHER" id="PTHR21661">
    <property type="entry name" value="EPOXIDE HYDROLASE 1-RELATED"/>
    <property type="match status" value="1"/>
</dbReference>
<comment type="similarity">
    <text evidence="1">Belongs to the peptidase S33 family.</text>
</comment>
<dbReference type="GO" id="GO:0000981">
    <property type="term" value="F:DNA-binding transcription factor activity, RNA polymerase II-specific"/>
    <property type="evidence" value="ECO:0007669"/>
    <property type="project" value="InterPro"/>
</dbReference>
<dbReference type="SMART" id="SM00066">
    <property type="entry name" value="GAL4"/>
    <property type="match status" value="1"/>
</dbReference>
<sequence length="1032" mass="117994">MESNKLGTVVTGKVRQGARGVRKVKTGCATCKIRHKKCDEQKPRCTPCKKAGWKCDFVVAQCPTPSRPPSSINLSEYDSAHFGYFRAVCAPEFAIFFQENRWADIVLRASQTDDSFRRIALAIGALTRNRYERHRQQQYPVDEYALSQYNLAIRELRIMNSSPHNLFRIVIASIALITLEFLLENYNRVQFHLDSAMAMLGAIHRRFEPETTTVLQALAYVQDMVSSPYWSTVSVHDALDVCIGAPQARVTISLAVSYLSCLGGIKIAQSAAITLLHSSSCSINLCIKHLFIMSTVIPFKINIPDEKIQRLRQKLLLTDFPDEVEDLKDEWARGVPLAVIKRLAHYWADEFDWRKAEASLNKLPQFKTQICVDGFGDCDIHFVHQKSDIRKAIPLLFLHSWPGGFFEQGFAIDQHAEVCHKLMLALGYTEYVVQGGDLGCLTARFIGMKYGRTHCKATYTNNALPAEPTKAEHPELHARLQSTPLTALELDGLQRTAKYFSTASGYYKIASTRPQTIGYALADSPVALLAWIYEKLHDWTDSQYKWTDDEICTWISVYWFSTAGPAASSRVFYEFEHRKPKGAFSESQVYIDVPLGIARFANDTVLLPRLWNQTLGPIVYESEYEAGGHFAAWERPEAMIIELRIDDCFRQPLSGKREAQLKEIMAARQVSTTFAITIHDGLCANRDFREIEYRKWTPYKRKYIKTNLAGFSLYKGLRNSIRIMVERIANEPLEFHGAVAEADARRRQFEDDLSIAFTELHLDVISFYLMTRTTMENYIDLPEWCWMFYEIDFMAYPREHRALEAAAAVGDIKVVKLLTSHGHLDFSETMKKTCIVKAFQKACRLDRVDMVDYLIGNKLIYYDLESWDKPSPLWAAIDCYQIRMMPILIKYGTRIDKPGLVAHILSFKGIHFSRIPYVLDEGAVTGEAEVDFIRNQLLPLTNLRQYDPYNNRLLLHYRNNPEGVAYVEAVITVMKKIMDTMPLSEIGDTLHIQRFMACVGQRGKIGKYPLGFTPLPFRKMAEDLSVWLSQED</sequence>
<gene>
    <name evidence="6" type="ORF">GRF29_216g499721</name>
</gene>
<dbReference type="Gene3D" id="1.25.40.20">
    <property type="entry name" value="Ankyrin repeat-containing domain"/>
    <property type="match status" value="1"/>
</dbReference>
<evidence type="ECO:0000313" key="7">
    <source>
        <dbReference type="Proteomes" id="UP001280581"/>
    </source>
</evidence>
<accession>A0AAN6LR46</accession>
<keyword evidence="7" id="KW-1185">Reference proteome</keyword>
<protein>
    <recommendedName>
        <fullName evidence="5">Zn(2)-C6 fungal-type domain-containing protein</fullName>
    </recommendedName>
</protein>
<dbReference type="InterPro" id="IPR036864">
    <property type="entry name" value="Zn2-C6_fun-type_DNA-bd_sf"/>
</dbReference>
<evidence type="ECO:0000256" key="4">
    <source>
        <dbReference type="ARBA" id="ARBA00023242"/>
    </source>
</evidence>
<keyword evidence="3" id="KW-0378">Hydrolase</keyword>
<name>A0AAN6LR46_9PLEO</name>
<organism evidence="6 7">
    <name type="scientific">Pseudopithomyces chartarum</name>
    <dbReference type="NCBI Taxonomy" id="1892770"/>
    <lineage>
        <taxon>Eukaryota</taxon>
        <taxon>Fungi</taxon>
        <taxon>Dikarya</taxon>
        <taxon>Ascomycota</taxon>
        <taxon>Pezizomycotina</taxon>
        <taxon>Dothideomycetes</taxon>
        <taxon>Pleosporomycetidae</taxon>
        <taxon>Pleosporales</taxon>
        <taxon>Massarineae</taxon>
        <taxon>Didymosphaeriaceae</taxon>
        <taxon>Pseudopithomyces</taxon>
    </lineage>
</organism>
<dbReference type="AlphaFoldDB" id="A0AAN6LR46"/>
<dbReference type="PROSITE" id="PS50048">
    <property type="entry name" value="ZN2_CY6_FUNGAL_2"/>
    <property type="match status" value="1"/>
</dbReference>
<dbReference type="SUPFAM" id="SSF140860">
    <property type="entry name" value="Pseudo ankyrin repeat-like"/>
    <property type="match status" value="1"/>
</dbReference>
<dbReference type="GO" id="GO:0008270">
    <property type="term" value="F:zinc ion binding"/>
    <property type="evidence" value="ECO:0007669"/>
    <property type="project" value="InterPro"/>
</dbReference>
<reference evidence="6 7" key="1">
    <citation type="submission" date="2021-02" db="EMBL/GenBank/DDBJ databases">
        <title>Genome assembly of Pseudopithomyces chartarum.</title>
        <authorList>
            <person name="Jauregui R."/>
            <person name="Singh J."/>
            <person name="Voisey C."/>
        </authorList>
    </citation>
    <scope>NUCLEOTIDE SEQUENCE [LARGE SCALE GENOMIC DNA]</scope>
    <source>
        <strain evidence="6 7">AGR01</strain>
    </source>
</reference>
<dbReference type="Gene3D" id="4.10.240.10">
    <property type="entry name" value="Zn(2)-C6 fungal-type DNA-binding domain"/>
    <property type="match status" value="1"/>
</dbReference>
<dbReference type="SUPFAM" id="SSF57701">
    <property type="entry name" value="Zn2/Cys6 DNA-binding domain"/>
    <property type="match status" value="1"/>
</dbReference>
<evidence type="ECO:0000259" key="5">
    <source>
        <dbReference type="PROSITE" id="PS50048"/>
    </source>
</evidence>
<dbReference type="InterPro" id="IPR036770">
    <property type="entry name" value="Ankyrin_rpt-contain_sf"/>
</dbReference>
<dbReference type="SUPFAM" id="SSF53474">
    <property type="entry name" value="alpha/beta-Hydrolases"/>
    <property type="match status" value="1"/>
</dbReference>
<dbReference type="PANTHER" id="PTHR21661:SF35">
    <property type="entry name" value="EPOXIDE HYDROLASE"/>
    <property type="match status" value="1"/>
</dbReference>
<dbReference type="PROSITE" id="PS00463">
    <property type="entry name" value="ZN2_CY6_FUNGAL_1"/>
    <property type="match status" value="1"/>
</dbReference>
<keyword evidence="4" id="KW-0539">Nucleus</keyword>
<dbReference type="GO" id="GO:0004301">
    <property type="term" value="F:epoxide hydrolase activity"/>
    <property type="evidence" value="ECO:0007669"/>
    <property type="project" value="TreeGrafter"/>
</dbReference>
<dbReference type="InterPro" id="IPR010497">
    <property type="entry name" value="Epoxide_hydro_N"/>
</dbReference>
<dbReference type="EMBL" id="WVTA01000018">
    <property type="protein sequence ID" value="KAK3197528.1"/>
    <property type="molecule type" value="Genomic_DNA"/>
</dbReference>